<dbReference type="GO" id="GO:0008270">
    <property type="term" value="F:zinc ion binding"/>
    <property type="evidence" value="ECO:0007669"/>
    <property type="project" value="UniProtKB-KW"/>
</dbReference>
<dbReference type="InterPro" id="IPR013083">
    <property type="entry name" value="Znf_RING/FYVE/PHD"/>
</dbReference>
<evidence type="ECO:0000256" key="1">
    <source>
        <dbReference type="PROSITE-ProRule" id="PRU00175"/>
    </source>
</evidence>
<accession>A0A1V0SKK5</accession>
<gene>
    <name evidence="3" type="ORF">Klosneuvirus_4_90</name>
</gene>
<feature type="domain" description="RING-type" evidence="2">
    <location>
        <begin position="239"/>
        <end position="280"/>
    </location>
</feature>
<keyword evidence="1" id="KW-0863">Zinc-finger</keyword>
<keyword evidence="1" id="KW-0862">Zinc</keyword>
<keyword evidence="1" id="KW-0479">Metal-binding</keyword>
<dbReference type="InterPro" id="IPR001841">
    <property type="entry name" value="Znf_RING"/>
</dbReference>
<sequence>MSCPANLQKRAEILSMNGFGPQAPGTGEGQNFVLCWCEELTKEQIETLKNLSGAATVNSSDWIGHGYVSVRWDEYNKINKVLNSMLEMGCAFSTVGKLNMHFEKGETYSPEQEELKAVETHEKFEKDFGYSMLTMKSFWPLYKIWNWKTEEGKAFCHRQRNKVGKKPANYQSKHNHYFWPIFQNYDPETLLDLNKNDTNKRKIDEVKIDEVKIDEVKIDPEIKEPENKKQKVEEEDELCMICLDIKPDTMVLPCEHCVVCKECSIGLRNTNDKKTCVRCRRPITHILD</sequence>
<evidence type="ECO:0000313" key="3">
    <source>
        <dbReference type="EMBL" id="ARF12275.1"/>
    </source>
</evidence>
<dbReference type="Gene3D" id="3.30.40.10">
    <property type="entry name" value="Zinc/RING finger domain, C3HC4 (zinc finger)"/>
    <property type="match status" value="1"/>
</dbReference>
<evidence type="ECO:0000259" key="2">
    <source>
        <dbReference type="PROSITE" id="PS50089"/>
    </source>
</evidence>
<protein>
    <submittedName>
        <fullName evidence="3">RING finger domain protein</fullName>
    </submittedName>
</protein>
<organism evidence="3">
    <name type="scientific">Klosneuvirus KNV1</name>
    <dbReference type="NCBI Taxonomy" id="1977640"/>
    <lineage>
        <taxon>Viruses</taxon>
        <taxon>Varidnaviria</taxon>
        <taxon>Bamfordvirae</taxon>
        <taxon>Nucleocytoviricota</taxon>
        <taxon>Megaviricetes</taxon>
        <taxon>Imitervirales</taxon>
        <taxon>Mimiviridae</taxon>
        <taxon>Klosneuvirinae</taxon>
        <taxon>Klosneuvirus</taxon>
    </lineage>
</organism>
<dbReference type="EMBL" id="KY684111">
    <property type="protein sequence ID" value="ARF12275.1"/>
    <property type="molecule type" value="Genomic_DNA"/>
</dbReference>
<dbReference type="Pfam" id="PF13920">
    <property type="entry name" value="zf-C3HC4_3"/>
    <property type="match status" value="1"/>
</dbReference>
<dbReference type="SUPFAM" id="SSF57850">
    <property type="entry name" value="RING/U-box"/>
    <property type="match status" value="1"/>
</dbReference>
<proteinExistence type="predicted"/>
<dbReference type="PROSITE" id="PS50089">
    <property type="entry name" value="ZF_RING_2"/>
    <property type="match status" value="1"/>
</dbReference>
<name>A0A1V0SKK5_9VIRU</name>
<reference evidence="3" key="1">
    <citation type="journal article" date="2017" name="Science">
        <title>Giant viruses with an expanded complement of translation system components.</title>
        <authorList>
            <person name="Schulz F."/>
            <person name="Yutin N."/>
            <person name="Ivanova N.N."/>
            <person name="Ortega D.R."/>
            <person name="Lee T.K."/>
            <person name="Vierheilig J."/>
            <person name="Daims H."/>
            <person name="Horn M."/>
            <person name="Wagner M."/>
            <person name="Jensen G.J."/>
            <person name="Kyrpides N.C."/>
            <person name="Koonin E.V."/>
            <person name="Woyke T."/>
        </authorList>
    </citation>
    <scope>NUCLEOTIDE SEQUENCE</scope>
    <source>
        <strain evidence="3">KNV1</strain>
    </source>
</reference>